<protein>
    <submittedName>
        <fullName evidence="1">Uncharacterized protein</fullName>
    </submittedName>
</protein>
<dbReference type="EMBL" id="QJVJ01000012">
    <property type="protein sequence ID" value="PYI51565.1"/>
    <property type="molecule type" value="Genomic_DNA"/>
</dbReference>
<name>A0A2V5JXI4_9BACL</name>
<comment type="caution">
    <text evidence="1">The sequence shown here is derived from an EMBL/GenBank/DDBJ whole genome shotgun (WGS) entry which is preliminary data.</text>
</comment>
<organism evidence="1 2">
    <name type="scientific">Paenibacillus flagellatus</name>
    <dbReference type="NCBI Taxonomy" id="2211139"/>
    <lineage>
        <taxon>Bacteria</taxon>
        <taxon>Bacillati</taxon>
        <taxon>Bacillota</taxon>
        <taxon>Bacilli</taxon>
        <taxon>Bacillales</taxon>
        <taxon>Paenibacillaceae</taxon>
        <taxon>Paenibacillus</taxon>
    </lineage>
</organism>
<sequence length="117" mass="13930">MDLAASSLLSHLDDFPVVESYLREAHRHFGLETATLLRLEATKRNMTELAAFFRHLAQSDRPLPMFVHLHDIFLRPYYSNWFVDRQHEWSNGPERFRRYSVQEKAWGAEPFSWHGIE</sequence>
<keyword evidence="2" id="KW-1185">Reference proteome</keyword>
<reference evidence="1 2" key="1">
    <citation type="submission" date="2018-05" db="EMBL/GenBank/DDBJ databases">
        <title>Paenibacillus flagellatus sp. nov., isolated from selenium mineral soil.</title>
        <authorList>
            <person name="Dai X."/>
        </authorList>
    </citation>
    <scope>NUCLEOTIDE SEQUENCE [LARGE SCALE GENOMIC DNA]</scope>
    <source>
        <strain evidence="1 2">DXL2</strain>
    </source>
</reference>
<dbReference type="AlphaFoldDB" id="A0A2V5JXI4"/>
<gene>
    <name evidence="1" type="ORF">DLM86_24430</name>
</gene>
<proteinExistence type="predicted"/>
<accession>A0A2V5JXI4</accession>
<dbReference type="Proteomes" id="UP000247476">
    <property type="component" value="Unassembled WGS sequence"/>
</dbReference>
<evidence type="ECO:0000313" key="2">
    <source>
        <dbReference type="Proteomes" id="UP000247476"/>
    </source>
</evidence>
<evidence type="ECO:0000313" key="1">
    <source>
        <dbReference type="EMBL" id="PYI51565.1"/>
    </source>
</evidence>